<evidence type="ECO:0000256" key="7">
    <source>
        <dbReference type="ARBA" id="ARBA00022840"/>
    </source>
</evidence>
<keyword evidence="4 10" id="KW-0436">Ligase</keyword>
<proteinExistence type="inferred from homology"/>
<evidence type="ECO:0000313" key="11">
    <source>
        <dbReference type="EMBL" id="KAJ5369476.1"/>
    </source>
</evidence>
<dbReference type="Proteomes" id="UP001147747">
    <property type="component" value="Unassembled WGS sequence"/>
</dbReference>
<dbReference type="PANTHER" id="PTHR11164:SF0">
    <property type="entry name" value="GLUTAMATE--CYSTEINE LIGASE CATALYTIC SUBUNIT"/>
    <property type="match status" value="1"/>
</dbReference>
<dbReference type="PANTHER" id="PTHR11164">
    <property type="entry name" value="GLUTAMATE CYSTEINE LIGASE"/>
    <property type="match status" value="1"/>
</dbReference>
<keyword evidence="7 10" id="KW-0067">ATP-binding</keyword>
<name>A0A9W9V7T8_9EURO</name>
<sequence>MTAATPAWKGYLVNSDCRWQRYGDLLDDRSPDEKDCIPPRWTWKQSYISAEQPSGLKSHEMLHPIDNDVRGYLTDGGMDAFLADHFMSILTRDPLLLTEADLKNLDPPETQLFESLYGCVWHPVRFKPPTSDRGPGWRVEFRPMETQLTDFENAAFAIFAYLVSRAITVLRLNFYIPVEKLGEAWASCQERGAAIDGRFWFRKTGWLSSSNQINPDIIRILSQHGYHYSGKEKYAQMTVNEIVNGEGTIDGFPGLLWMVRCYFEYVGVPAREQGQIAQYLNLIRDRASGTNPTPATWMREFIGSHKDYGEDSCVSETVCYDMMRAIIQLNEKMTE</sequence>
<evidence type="ECO:0000256" key="1">
    <source>
        <dbReference type="ARBA" id="ARBA00005006"/>
    </source>
</evidence>
<protein>
    <recommendedName>
        <fullName evidence="3 10">Glutamate--cysteine ligase</fullName>
        <ecNumber evidence="3 10">6.3.2.2</ecNumber>
    </recommendedName>
    <alternativeName>
        <fullName evidence="9 10">Gamma-ECS</fullName>
    </alternativeName>
    <alternativeName>
        <fullName evidence="8 10">Gamma-glutamylcysteine synthetase</fullName>
    </alternativeName>
</protein>
<comment type="pathway">
    <text evidence="1 10">Sulfur metabolism; glutathione biosynthesis; glutathione from L-cysteine and L-glutamate: step 1/2.</text>
</comment>
<evidence type="ECO:0000256" key="10">
    <source>
        <dbReference type="RuleBase" id="RU367135"/>
    </source>
</evidence>
<comment type="catalytic activity">
    <reaction evidence="10">
        <text>L-cysteine + L-glutamate + ATP = gamma-L-glutamyl-L-cysteine + ADP + phosphate + H(+)</text>
        <dbReference type="Rhea" id="RHEA:13285"/>
        <dbReference type="ChEBI" id="CHEBI:15378"/>
        <dbReference type="ChEBI" id="CHEBI:29985"/>
        <dbReference type="ChEBI" id="CHEBI:30616"/>
        <dbReference type="ChEBI" id="CHEBI:35235"/>
        <dbReference type="ChEBI" id="CHEBI:43474"/>
        <dbReference type="ChEBI" id="CHEBI:58173"/>
        <dbReference type="ChEBI" id="CHEBI:456216"/>
        <dbReference type="EC" id="6.3.2.2"/>
    </reaction>
</comment>
<keyword evidence="6 10" id="KW-0547">Nucleotide-binding</keyword>
<dbReference type="GO" id="GO:0006750">
    <property type="term" value="P:glutathione biosynthetic process"/>
    <property type="evidence" value="ECO:0007669"/>
    <property type="project" value="UniProtKB-UniRule"/>
</dbReference>
<dbReference type="GeneID" id="81377705"/>
<reference evidence="11" key="2">
    <citation type="journal article" date="2023" name="IMA Fungus">
        <title>Comparative genomic study of the Penicillium genus elucidates a diverse pangenome and 15 lateral gene transfer events.</title>
        <authorList>
            <person name="Petersen C."/>
            <person name="Sorensen T."/>
            <person name="Nielsen M.R."/>
            <person name="Sondergaard T.E."/>
            <person name="Sorensen J.L."/>
            <person name="Fitzpatrick D.A."/>
            <person name="Frisvad J.C."/>
            <person name="Nielsen K.L."/>
        </authorList>
    </citation>
    <scope>NUCLEOTIDE SEQUENCE</scope>
    <source>
        <strain evidence="11">IBT 29677</strain>
    </source>
</reference>
<evidence type="ECO:0000256" key="2">
    <source>
        <dbReference type="ARBA" id="ARBA00008100"/>
    </source>
</evidence>
<evidence type="ECO:0000256" key="9">
    <source>
        <dbReference type="ARBA" id="ARBA00032122"/>
    </source>
</evidence>
<gene>
    <name evidence="11" type="ORF">N7509_014088</name>
</gene>
<dbReference type="RefSeq" id="XP_056480714.1">
    <property type="nucleotide sequence ID" value="XM_056638725.1"/>
</dbReference>
<dbReference type="Gene3D" id="3.30.590.50">
    <property type="match status" value="1"/>
</dbReference>
<dbReference type="EMBL" id="JAPZBU010000013">
    <property type="protein sequence ID" value="KAJ5369476.1"/>
    <property type="molecule type" value="Genomic_DNA"/>
</dbReference>
<evidence type="ECO:0000256" key="3">
    <source>
        <dbReference type="ARBA" id="ARBA00012220"/>
    </source>
</evidence>
<dbReference type="Gene3D" id="1.10.8.960">
    <property type="match status" value="1"/>
</dbReference>
<keyword evidence="12" id="KW-1185">Reference proteome</keyword>
<evidence type="ECO:0000256" key="5">
    <source>
        <dbReference type="ARBA" id="ARBA00022684"/>
    </source>
</evidence>
<evidence type="ECO:0000313" key="12">
    <source>
        <dbReference type="Proteomes" id="UP001147747"/>
    </source>
</evidence>
<dbReference type="AlphaFoldDB" id="A0A9W9V7T8"/>
<dbReference type="GO" id="GO:0005524">
    <property type="term" value="F:ATP binding"/>
    <property type="evidence" value="ECO:0007669"/>
    <property type="project" value="UniProtKB-UniRule"/>
</dbReference>
<evidence type="ECO:0000256" key="8">
    <source>
        <dbReference type="ARBA" id="ARBA00030585"/>
    </source>
</evidence>
<comment type="similarity">
    <text evidence="2 10">Belongs to the glutamate--cysteine ligase type 3 family.</text>
</comment>
<dbReference type="InterPro" id="IPR004308">
    <property type="entry name" value="GCS"/>
</dbReference>
<dbReference type="GO" id="GO:0017109">
    <property type="term" value="C:glutamate-cysteine ligase complex"/>
    <property type="evidence" value="ECO:0007669"/>
    <property type="project" value="TreeGrafter"/>
</dbReference>
<dbReference type="InterPro" id="IPR014746">
    <property type="entry name" value="Gln_synth/guanido_kin_cat_dom"/>
</dbReference>
<evidence type="ECO:0000256" key="6">
    <source>
        <dbReference type="ARBA" id="ARBA00022741"/>
    </source>
</evidence>
<dbReference type="GO" id="GO:0004357">
    <property type="term" value="F:glutamate-cysteine ligase activity"/>
    <property type="evidence" value="ECO:0007669"/>
    <property type="project" value="UniProtKB-UniRule"/>
</dbReference>
<organism evidence="11 12">
    <name type="scientific">Penicillium cosmopolitanum</name>
    <dbReference type="NCBI Taxonomy" id="1131564"/>
    <lineage>
        <taxon>Eukaryota</taxon>
        <taxon>Fungi</taxon>
        <taxon>Dikarya</taxon>
        <taxon>Ascomycota</taxon>
        <taxon>Pezizomycotina</taxon>
        <taxon>Eurotiomycetes</taxon>
        <taxon>Eurotiomycetidae</taxon>
        <taxon>Eurotiales</taxon>
        <taxon>Aspergillaceae</taxon>
        <taxon>Penicillium</taxon>
    </lineage>
</organism>
<dbReference type="EC" id="6.3.2.2" evidence="3 10"/>
<comment type="caution">
    <text evidence="11">The sequence shown here is derived from an EMBL/GenBank/DDBJ whole genome shotgun (WGS) entry which is preliminary data.</text>
</comment>
<evidence type="ECO:0000256" key="4">
    <source>
        <dbReference type="ARBA" id="ARBA00022598"/>
    </source>
</evidence>
<dbReference type="SUPFAM" id="SSF55931">
    <property type="entry name" value="Glutamine synthetase/guanido kinase"/>
    <property type="match status" value="1"/>
</dbReference>
<keyword evidence="5 10" id="KW-0317">Glutathione biosynthesis</keyword>
<dbReference type="Pfam" id="PF03074">
    <property type="entry name" value="GCS"/>
    <property type="match status" value="1"/>
</dbReference>
<accession>A0A9W9V7T8</accession>
<reference evidence="11" key="1">
    <citation type="submission" date="2022-12" db="EMBL/GenBank/DDBJ databases">
        <authorList>
            <person name="Petersen C."/>
        </authorList>
    </citation>
    <scope>NUCLEOTIDE SEQUENCE</scope>
    <source>
        <strain evidence="11">IBT 29677</strain>
    </source>
</reference>
<dbReference type="OrthoDB" id="7939818at2759"/>